<dbReference type="Gene3D" id="1.10.238.260">
    <property type="match status" value="1"/>
</dbReference>
<evidence type="ECO:0000256" key="6">
    <source>
        <dbReference type="ARBA" id="ARBA00022605"/>
    </source>
</evidence>
<dbReference type="PANTHER" id="PTHR10277">
    <property type="entry name" value="HOMOCITRATE SYNTHASE-RELATED"/>
    <property type="match status" value="1"/>
</dbReference>
<protein>
    <recommendedName>
        <fullName evidence="4">2-isopropylmalate synthase</fullName>
        <ecNumber evidence="4">2.3.3.13</ecNumber>
    </recommendedName>
</protein>
<keyword evidence="14" id="KW-1185">Reference proteome</keyword>
<proteinExistence type="inferred from homology"/>
<dbReference type="Pfam" id="PF00682">
    <property type="entry name" value="HMGL-like"/>
    <property type="match status" value="1"/>
</dbReference>
<dbReference type="UniPathway" id="UPA00048">
    <property type="reaction ID" value="UER00070"/>
</dbReference>
<dbReference type="CDD" id="cd07940">
    <property type="entry name" value="DRE_TIM_IPMS"/>
    <property type="match status" value="1"/>
</dbReference>
<dbReference type="NCBIfam" id="TIGR00973">
    <property type="entry name" value="leuA_bact"/>
    <property type="match status" value="1"/>
</dbReference>
<evidence type="ECO:0000256" key="3">
    <source>
        <dbReference type="ARBA" id="ARBA00009396"/>
    </source>
</evidence>
<evidence type="ECO:0000313" key="12">
    <source>
        <dbReference type="EMBL" id="CAD9717892.1"/>
    </source>
</evidence>
<dbReference type="InterPro" id="IPR013785">
    <property type="entry name" value="Aldolase_TIM"/>
</dbReference>
<dbReference type="FunFam" id="3.20.20.70:FF:000010">
    <property type="entry name" value="2-isopropylmalate synthase"/>
    <property type="match status" value="1"/>
</dbReference>
<keyword evidence="5" id="KW-0432">Leucine biosynthesis</keyword>
<dbReference type="NCBIfam" id="NF002086">
    <property type="entry name" value="PRK00915.1-3"/>
    <property type="match status" value="1"/>
</dbReference>
<evidence type="ECO:0000256" key="7">
    <source>
        <dbReference type="ARBA" id="ARBA00022679"/>
    </source>
</evidence>
<dbReference type="PANTHER" id="PTHR10277:SF9">
    <property type="entry name" value="2-ISOPROPYLMALATE SYNTHASE 1, CHLOROPLASTIC-RELATED"/>
    <property type="match status" value="1"/>
</dbReference>
<dbReference type="SUPFAM" id="SSF110921">
    <property type="entry name" value="2-isopropylmalate synthase LeuA, allosteric (dimerisation) domain"/>
    <property type="match status" value="1"/>
</dbReference>
<dbReference type="EC" id="2.3.3.13" evidence="4"/>
<feature type="region of interest" description="Disordered" evidence="10">
    <location>
        <begin position="27"/>
        <end position="47"/>
    </location>
</feature>
<evidence type="ECO:0000256" key="1">
    <source>
        <dbReference type="ARBA" id="ARBA00000064"/>
    </source>
</evidence>
<dbReference type="SMART" id="SM00917">
    <property type="entry name" value="LeuA_dimer"/>
    <property type="match status" value="1"/>
</dbReference>
<dbReference type="GO" id="GO:0046872">
    <property type="term" value="F:metal ion binding"/>
    <property type="evidence" value="ECO:0007669"/>
    <property type="project" value="UniProtKB-KW"/>
</dbReference>
<dbReference type="AlphaFoldDB" id="A0A5B8MDB2"/>
<accession>A0A5B8MDB2</accession>
<evidence type="ECO:0000256" key="8">
    <source>
        <dbReference type="ARBA" id="ARBA00022723"/>
    </source>
</evidence>
<dbReference type="SUPFAM" id="SSF51569">
    <property type="entry name" value="Aldolase"/>
    <property type="match status" value="1"/>
</dbReference>
<dbReference type="Proteomes" id="UP000316726">
    <property type="component" value="Chromosome 1"/>
</dbReference>
<keyword evidence="8" id="KW-0479">Metal-binding</keyword>
<dbReference type="InterPro" id="IPR050073">
    <property type="entry name" value="2-IPM_HCS-like"/>
</dbReference>
<reference evidence="12" key="2">
    <citation type="submission" date="2021-01" db="EMBL/GenBank/DDBJ databases">
        <authorList>
            <person name="Corre E."/>
            <person name="Pelletier E."/>
            <person name="Niang G."/>
            <person name="Scheremetjew M."/>
            <person name="Finn R."/>
            <person name="Kale V."/>
            <person name="Holt S."/>
            <person name="Cochrane G."/>
            <person name="Meng A."/>
            <person name="Brown T."/>
            <person name="Cohen L."/>
        </authorList>
    </citation>
    <scope>NUCLEOTIDE SEQUENCE</scope>
    <source>
        <strain evidence="12">CCMP1205</strain>
    </source>
</reference>
<evidence type="ECO:0000313" key="14">
    <source>
        <dbReference type="Proteomes" id="UP000316726"/>
    </source>
</evidence>
<dbReference type="HAMAP" id="MF_01025">
    <property type="entry name" value="LeuA_type1"/>
    <property type="match status" value="1"/>
</dbReference>
<dbReference type="FunFam" id="1.10.238.260:FF:000001">
    <property type="entry name" value="2-isopropylmalate synthase"/>
    <property type="match status" value="1"/>
</dbReference>
<comment type="catalytic activity">
    <reaction evidence="1">
        <text>3-methyl-2-oxobutanoate + acetyl-CoA + H2O = (2S)-2-isopropylmalate + CoA + H(+)</text>
        <dbReference type="Rhea" id="RHEA:21524"/>
        <dbReference type="ChEBI" id="CHEBI:1178"/>
        <dbReference type="ChEBI" id="CHEBI:11851"/>
        <dbReference type="ChEBI" id="CHEBI:15377"/>
        <dbReference type="ChEBI" id="CHEBI:15378"/>
        <dbReference type="ChEBI" id="CHEBI:57287"/>
        <dbReference type="ChEBI" id="CHEBI:57288"/>
        <dbReference type="EC" id="2.3.3.13"/>
    </reaction>
</comment>
<evidence type="ECO:0000313" key="13">
    <source>
        <dbReference type="EMBL" id="QDZ18221.1"/>
    </source>
</evidence>
<dbReference type="EMBL" id="CP031034">
    <property type="protein sequence ID" value="QDZ18221.1"/>
    <property type="molecule type" value="Genomic_DNA"/>
</dbReference>
<dbReference type="Pfam" id="PF08502">
    <property type="entry name" value="LeuA_dimer"/>
    <property type="match status" value="1"/>
</dbReference>
<feature type="domain" description="Pyruvate carboxyltransferase" evidence="11">
    <location>
        <begin position="100"/>
        <end position="373"/>
    </location>
</feature>
<reference evidence="13 14" key="1">
    <citation type="submission" date="2018-07" db="EMBL/GenBank/DDBJ databases">
        <title>The complete nuclear genome of the prasinophyte Chloropicon primus (CCMP1205).</title>
        <authorList>
            <person name="Pombert J.-F."/>
            <person name="Otis C."/>
            <person name="Turmel M."/>
            <person name="Lemieux C."/>
        </authorList>
    </citation>
    <scope>NUCLEOTIDE SEQUENCE [LARGE SCALE GENOMIC DNA]</scope>
    <source>
        <strain evidence="13 14">CCMP1205</strain>
    </source>
</reference>
<comment type="similarity">
    <text evidence="3">Belongs to the alpha-IPM synthase/homocitrate synthase family. LeuA type 1 subfamily.</text>
</comment>
<organism evidence="13 14">
    <name type="scientific">Chloropicon primus</name>
    <dbReference type="NCBI Taxonomy" id="1764295"/>
    <lineage>
        <taxon>Eukaryota</taxon>
        <taxon>Viridiplantae</taxon>
        <taxon>Chlorophyta</taxon>
        <taxon>Chloropicophyceae</taxon>
        <taxon>Chloropicales</taxon>
        <taxon>Chloropicaceae</taxon>
        <taxon>Chloropicon</taxon>
    </lineage>
</organism>
<gene>
    <name evidence="13" type="ORF">A3770_01p07390</name>
    <name evidence="12" type="ORF">CPRI1469_LOCUS6757</name>
</gene>
<dbReference type="EMBL" id="HBHL01010116">
    <property type="protein sequence ID" value="CAD9717892.1"/>
    <property type="molecule type" value="Transcribed_RNA"/>
</dbReference>
<dbReference type="InterPro" id="IPR013709">
    <property type="entry name" value="2-isopropylmalate_synth_dimer"/>
</dbReference>
<sequence>MRTAKVTKGGSDVVSWSSRVRRSRGTLPTFSGHVLGRGEGRNGGKEARGGCGASILIQGSSGTKGGRLVVVPRALRDRAAPPRPKRPKYVPSKIDDPNYVRIFDTTLRDGEQSPGATLTIDEKVQIARQLSKLGVDIIEAGFPRASPDDFKAVKLIADTVGTQPQDDGHIPVICGLSRTIQADLDASWNAVKGAAFPRVHTFIATSDIHMEHKLRMTEDEVVENAVNAVKYLKGLGCDDIEFSPEDAGRSRPEFLYRILGEVIKAGATTLNIPDTTGWNLPLEFGELIAKLRANVEGIEGVILSTHCQNDLGLSTANSLSGAQNGARQLECTINGIGERAGNASLEEIAMAIMLRGQQEMDGLYTGIVPQHIHMASKMVSEYSGMMVQPHKAIVGMNAFAHESGIHQDGMLKSKETYEIMSPETIGLSRTVDAGIVLGKHSGRHAVKTRLAEMGYDVGNDDLDEIFKRFKAVADKKKGIKDEDLEALVSEHLFQSTSVWELLEAQVVCGTMEMPTATVKMRGPDGMEHVESIVGKGPVDACYKAVDKIVKSPVNLLDYSVNAVTEGIDAIAVTRVCVESTDERLAYESASGLTRRRNFTAQASDTDIVVSSTRAYVNALCKMLMVLRNIQ</sequence>
<evidence type="ECO:0000256" key="2">
    <source>
        <dbReference type="ARBA" id="ARBA00004689"/>
    </source>
</evidence>
<dbReference type="OrthoDB" id="2015253at2759"/>
<comment type="pathway">
    <text evidence="2">Amino-acid biosynthesis; L-leucine biosynthesis; L-leucine from 3-methyl-2-oxobutanoate: step 1/4.</text>
</comment>
<dbReference type="InterPro" id="IPR005671">
    <property type="entry name" value="LeuA_bact_synth"/>
</dbReference>
<keyword evidence="7" id="KW-0808">Transferase</keyword>
<dbReference type="InterPro" id="IPR054691">
    <property type="entry name" value="LeuA/HCS_post-cat"/>
</dbReference>
<evidence type="ECO:0000259" key="11">
    <source>
        <dbReference type="PROSITE" id="PS50991"/>
    </source>
</evidence>
<dbReference type="GO" id="GO:0003852">
    <property type="term" value="F:2-isopropylmalate synthase activity"/>
    <property type="evidence" value="ECO:0007669"/>
    <property type="project" value="UniProtKB-EC"/>
</dbReference>
<dbReference type="PROSITE" id="PS50991">
    <property type="entry name" value="PYR_CT"/>
    <property type="match status" value="1"/>
</dbReference>
<keyword evidence="9" id="KW-0100">Branched-chain amino acid biosynthesis</keyword>
<evidence type="ECO:0000256" key="5">
    <source>
        <dbReference type="ARBA" id="ARBA00022430"/>
    </source>
</evidence>
<dbReference type="InterPro" id="IPR036230">
    <property type="entry name" value="LeuA_allosteric_dom_sf"/>
</dbReference>
<dbReference type="PROSITE" id="PS00815">
    <property type="entry name" value="AIPM_HOMOCIT_SYNTH_1"/>
    <property type="match status" value="1"/>
</dbReference>
<evidence type="ECO:0000256" key="9">
    <source>
        <dbReference type="ARBA" id="ARBA00023304"/>
    </source>
</evidence>
<evidence type="ECO:0000256" key="10">
    <source>
        <dbReference type="SAM" id="MobiDB-lite"/>
    </source>
</evidence>
<dbReference type="STRING" id="1764295.A0A5B8MDB2"/>
<name>A0A5B8MDB2_9CHLO</name>
<keyword evidence="6" id="KW-0028">Amino-acid biosynthesis</keyword>
<dbReference type="Gene3D" id="3.30.160.270">
    <property type="match status" value="1"/>
</dbReference>
<feature type="compositionally biased region" description="Basic and acidic residues" evidence="10">
    <location>
        <begin position="36"/>
        <end position="47"/>
    </location>
</feature>
<dbReference type="InterPro" id="IPR000891">
    <property type="entry name" value="PYR_CT"/>
</dbReference>
<dbReference type="GO" id="GO:0010177">
    <property type="term" value="F:methylthioalkylmalate synthase activity"/>
    <property type="evidence" value="ECO:0007669"/>
    <property type="project" value="UniProtKB-ARBA"/>
</dbReference>
<evidence type="ECO:0000256" key="4">
    <source>
        <dbReference type="ARBA" id="ARBA00012973"/>
    </source>
</evidence>
<dbReference type="Gene3D" id="3.20.20.70">
    <property type="entry name" value="Aldolase class I"/>
    <property type="match status" value="1"/>
</dbReference>
<dbReference type="GO" id="GO:0009098">
    <property type="term" value="P:L-leucine biosynthetic process"/>
    <property type="evidence" value="ECO:0007669"/>
    <property type="project" value="UniProtKB-UniPathway"/>
</dbReference>
<dbReference type="InterPro" id="IPR002034">
    <property type="entry name" value="AIPM/Hcit_synth_CS"/>
</dbReference>
<dbReference type="Pfam" id="PF22617">
    <property type="entry name" value="HCS_D2"/>
    <property type="match status" value="1"/>
</dbReference>